<dbReference type="GO" id="GO:0008836">
    <property type="term" value="F:diaminopimelate decarboxylase activity"/>
    <property type="evidence" value="ECO:0007669"/>
    <property type="project" value="UniProtKB-UniRule"/>
</dbReference>
<keyword evidence="2 5" id="KW-0210">Decarboxylase</keyword>
<dbReference type="PRINTS" id="PR01181">
    <property type="entry name" value="DAPDCRBXLASE"/>
</dbReference>
<evidence type="ECO:0000256" key="8">
    <source>
        <dbReference type="RuleBase" id="RU003738"/>
    </source>
</evidence>
<comment type="similarity">
    <text evidence="5">Belongs to the Orn/Lys/Arg decarboxylase class-II family. LysA subfamily.</text>
</comment>
<organism evidence="10 11">
    <name type="scientific">Formicincola oecophyllae</name>
    <dbReference type="NCBI Taxonomy" id="2558361"/>
    <lineage>
        <taxon>Bacteria</taxon>
        <taxon>Pseudomonadati</taxon>
        <taxon>Pseudomonadota</taxon>
        <taxon>Alphaproteobacteria</taxon>
        <taxon>Acetobacterales</taxon>
        <taxon>Acetobacteraceae</taxon>
        <taxon>Formicincola</taxon>
    </lineage>
</organism>
<keyword evidence="11" id="KW-1185">Reference proteome</keyword>
<dbReference type="FunFam" id="3.20.20.10:FF:000003">
    <property type="entry name" value="Diaminopimelate decarboxylase"/>
    <property type="match status" value="1"/>
</dbReference>
<feature type="binding site" evidence="5">
    <location>
        <position position="410"/>
    </location>
    <ligand>
        <name>pyridoxal 5'-phosphate</name>
        <dbReference type="ChEBI" id="CHEBI:597326"/>
    </ligand>
</feature>
<feature type="binding site" evidence="5">
    <location>
        <position position="410"/>
    </location>
    <ligand>
        <name>substrate</name>
    </ligand>
</feature>
<dbReference type="EC" id="4.1.1.20" evidence="5 6"/>
<evidence type="ECO:0000256" key="6">
    <source>
        <dbReference type="NCBIfam" id="TIGR01048"/>
    </source>
</evidence>
<dbReference type="AlphaFoldDB" id="A0A4Y6UBV1"/>
<evidence type="ECO:0000313" key="10">
    <source>
        <dbReference type="EMBL" id="QDH13947.1"/>
    </source>
</evidence>
<dbReference type="OrthoDB" id="9802241at2"/>
<evidence type="ECO:0000256" key="5">
    <source>
        <dbReference type="HAMAP-Rule" id="MF_02120"/>
    </source>
</evidence>
<feature type="binding site" evidence="5">
    <location>
        <position position="277"/>
    </location>
    <ligand>
        <name>pyridoxal 5'-phosphate</name>
        <dbReference type="ChEBI" id="CHEBI:597326"/>
    </ligand>
</feature>
<evidence type="ECO:0000313" key="11">
    <source>
        <dbReference type="Proteomes" id="UP000318709"/>
    </source>
</evidence>
<feature type="binding site" evidence="5">
    <location>
        <position position="349"/>
    </location>
    <ligand>
        <name>substrate</name>
    </ligand>
</feature>
<dbReference type="KEGG" id="swf:E3E12_06855"/>
<comment type="function">
    <text evidence="5">Specifically catalyzes the decarboxylation of meso-diaminopimelate (meso-DAP) to L-lysine.</text>
</comment>
<dbReference type="Gene3D" id="2.40.37.10">
    <property type="entry name" value="Lyase, Ornithine Decarboxylase, Chain A, domain 1"/>
    <property type="match status" value="1"/>
</dbReference>
<dbReference type="SUPFAM" id="SSF50621">
    <property type="entry name" value="Alanine racemase C-terminal domain-like"/>
    <property type="match status" value="1"/>
</dbReference>
<dbReference type="PRINTS" id="PR01179">
    <property type="entry name" value="ODADCRBXLASE"/>
</dbReference>
<protein>
    <recommendedName>
        <fullName evidence="5 6">Diaminopimelate decarboxylase</fullName>
        <shortName evidence="5">DAP decarboxylase</shortName>
        <shortName evidence="5">DAPDC</shortName>
        <ecNumber evidence="5 6">4.1.1.20</ecNumber>
    </recommendedName>
</protein>
<keyword evidence="5" id="KW-0028">Amino-acid biosynthesis</keyword>
<accession>A0A4Y6UBV1</accession>
<dbReference type="Gene3D" id="3.20.20.10">
    <property type="entry name" value="Alanine racemase"/>
    <property type="match status" value="1"/>
</dbReference>
<keyword evidence="5 8" id="KW-0457">Lysine biosynthesis</keyword>
<feature type="domain" description="Orn/DAP/Arg decarboxylase 2 N-terminal" evidence="9">
    <location>
        <begin position="88"/>
        <end position="317"/>
    </location>
</feature>
<proteinExistence type="inferred from homology"/>
<comment type="cofactor">
    <cofactor evidence="1 5 7 8">
        <name>pyridoxal 5'-phosphate</name>
        <dbReference type="ChEBI" id="CHEBI:597326"/>
    </cofactor>
</comment>
<dbReference type="RefSeq" id="WP_141443655.1">
    <property type="nucleotide sequence ID" value="NZ_CP038231.1"/>
</dbReference>
<comment type="catalytic activity">
    <reaction evidence="5 8">
        <text>meso-2,6-diaminopimelate + H(+) = L-lysine + CO2</text>
        <dbReference type="Rhea" id="RHEA:15101"/>
        <dbReference type="ChEBI" id="CHEBI:15378"/>
        <dbReference type="ChEBI" id="CHEBI:16526"/>
        <dbReference type="ChEBI" id="CHEBI:32551"/>
        <dbReference type="ChEBI" id="CHEBI:57791"/>
        <dbReference type="EC" id="4.1.1.20"/>
    </reaction>
</comment>
<dbReference type="HAMAP" id="MF_02120">
    <property type="entry name" value="LysA"/>
    <property type="match status" value="1"/>
</dbReference>
<evidence type="ECO:0000256" key="2">
    <source>
        <dbReference type="ARBA" id="ARBA00022793"/>
    </source>
</evidence>
<sequence>MKTHHPSASLQPDFATLLKTHPGLEAAPAPGTGGELCFGGQSLKALARTYGTPCWVMDGGVLRTRCQALAGAFKAALSTPLPDGRSAVCCHYAVKAQDSLACLAIAAQEGYGADIVSGGELARALKAGMKAEAVVFSGVGKSDSELADAIKAGIGQINVENEGELERIASLASAMGRVARVALRVNPDVAAQTHDKISTGRAEDKFGIAWEKVPALYKSVQQAEGHSALRMVGLAVHLGSQIMDPQPYRQGYQRLAQLVRQLHAEGLRVDEIDCGGGLGIPYQGEEAMAPQAWAHIVAETLGGLGARLHVEPGRWLTGPAGVLLASVVEIKHGARDFVIINAGMNDLLRPALYDAWHGILPTTLPAPGTPLHEADIVGPICESSDIFARNRPMPPFKRGDTVAILDAGAYGAVMSSTYNTRPLAPQILIDHGQVAPLRKQQSVEALLAAETMPGWLLPGQR</sequence>
<dbReference type="PANTHER" id="PTHR43727:SF2">
    <property type="entry name" value="GROUP IV DECARBOXYLASE"/>
    <property type="match status" value="1"/>
</dbReference>
<evidence type="ECO:0000256" key="3">
    <source>
        <dbReference type="ARBA" id="ARBA00022898"/>
    </source>
</evidence>
<reference evidence="10 11" key="1">
    <citation type="submission" date="2019-03" db="EMBL/GenBank/DDBJ databases">
        <title>The complete genome sequence of Swingsia_sp. F3b2 LMG30590(T).</title>
        <authorList>
            <person name="Chua K.-O."/>
            <person name="Chan K.-G."/>
            <person name="See-Too W.-S."/>
        </authorList>
    </citation>
    <scope>NUCLEOTIDE SEQUENCE [LARGE SCALE GENOMIC DNA]</scope>
    <source>
        <strain evidence="10 11">F3b2</strain>
    </source>
</reference>
<dbReference type="UniPathway" id="UPA00034">
    <property type="reaction ID" value="UER00027"/>
</dbReference>
<feature type="binding site" evidence="5">
    <location>
        <position position="353"/>
    </location>
    <ligand>
        <name>substrate</name>
    </ligand>
</feature>
<dbReference type="GO" id="GO:0009089">
    <property type="term" value="P:lysine biosynthetic process via diaminopimelate"/>
    <property type="evidence" value="ECO:0007669"/>
    <property type="project" value="UniProtKB-UniRule"/>
</dbReference>
<dbReference type="SUPFAM" id="SSF51419">
    <property type="entry name" value="PLP-binding barrel"/>
    <property type="match status" value="1"/>
</dbReference>
<dbReference type="InterPro" id="IPR000183">
    <property type="entry name" value="Orn/DAP/Arg_de-COase"/>
</dbReference>
<evidence type="ECO:0000259" key="9">
    <source>
        <dbReference type="Pfam" id="PF02784"/>
    </source>
</evidence>
<dbReference type="EMBL" id="CP038231">
    <property type="protein sequence ID" value="QDH13947.1"/>
    <property type="molecule type" value="Genomic_DNA"/>
</dbReference>
<dbReference type="PANTHER" id="PTHR43727">
    <property type="entry name" value="DIAMINOPIMELATE DECARBOXYLASE"/>
    <property type="match status" value="1"/>
</dbReference>
<gene>
    <name evidence="5 10" type="primary">lysA</name>
    <name evidence="10" type="ORF">E3E12_06855</name>
</gene>
<evidence type="ECO:0000256" key="1">
    <source>
        <dbReference type="ARBA" id="ARBA00001933"/>
    </source>
</evidence>
<comment type="subunit">
    <text evidence="5">Homodimer.</text>
</comment>
<comment type="pathway">
    <text evidence="5 8">Amino-acid biosynthesis; L-lysine biosynthesis via DAP pathway; L-lysine from DL-2,6-diaminopimelate: step 1/1.</text>
</comment>
<dbReference type="Pfam" id="PF02784">
    <property type="entry name" value="Orn_Arg_deC_N"/>
    <property type="match status" value="1"/>
</dbReference>
<evidence type="ECO:0000256" key="7">
    <source>
        <dbReference type="PIRSR" id="PIRSR600183-50"/>
    </source>
</evidence>
<dbReference type="NCBIfam" id="TIGR01048">
    <property type="entry name" value="lysA"/>
    <property type="match status" value="1"/>
</dbReference>
<keyword evidence="4 5" id="KW-0456">Lyase</keyword>
<dbReference type="InterPro" id="IPR029066">
    <property type="entry name" value="PLP-binding_barrel"/>
</dbReference>
<evidence type="ECO:0000256" key="4">
    <source>
        <dbReference type="ARBA" id="ARBA00023239"/>
    </source>
</evidence>
<feature type="modified residue" description="N6-(pyridoxal phosphate)lysine" evidence="5 7">
    <location>
        <position position="95"/>
    </location>
</feature>
<dbReference type="InterPro" id="IPR009006">
    <property type="entry name" value="Ala_racemase/Decarboxylase_C"/>
</dbReference>
<dbReference type="CDD" id="cd06828">
    <property type="entry name" value="PLPDE_III_DapDC"/>
    <property type="match status" value="1"/>
</dbReference>
<feature type="binding site" evidence="5">
    <location>
        <position position="382"/>
    </location>
    <ligand>
        <name>substrate</name>
    </ligand>
</feature>
<dbReference type="Proteomes" id="UP000318709">
    <property type="component" value="Chromosome"/>
</dbReference>
<feature type="binding site" evidence="5">
    <location>
        <begin position="311"/>
        <end position="314"/>
    </location>
    <ligand>
        <name>pyridoxal 5'-phosphate</name>
        <dbReference type="ChEBI" id="CHEBI:597326"/>
    </ligand>
</feature>
<keyword evidence="3 5" id="KW-0663">Pyridoxal phosphate</keyword>
<dbReference type="GO" id="GO:0030170">
    <property type="term" value="F:pyridoxal phosphate binding"/>
    <property type="evidence" value="ECO:0007669"/>
    <property type="project" value="UniProtKB-UniRule"/>
</dbReference>
<feature type="binding site" evidence="5">
    <location>
        <position position="314"/>
    </location>
    <ligand>
        <name>substrate</name>
    </ligand>
</feature>
<feature type="active site" description="Proton donor" evidence="7">
    <location>
        <position position="381"/>
    </location>
</feature>
<name>A0A4Y6UBV1_9PROT</name>
<dbReference type="InterPro" id="IPR022644">
    <property type="entry name" value="De-COase2_N"/>
</dbReference>
<dbReference type="InterPro" id="IPR002986">
    <property type="entry name" value="DAP_deCOOHase_LysA"/>
</dbReference>